<evidence type="ECO:0000256" key="2">
    <source>
        <dbReference type="ARBA" id="ARBA00023125"/>
    </source>
</evidence>
<evidence type="ECO:0000256" key="1">
    <source>
        <dbReference type="ARBA" id="ARBA00023015"/>
    </source>
</evidence>
<keyword evidence="10" id="KW-1185">Reference proteome</keyword>
<gene>
    <name evidence="5" type="ORF">AS033_00045</name>
    <name evidence="6" type="ORF">RSA11_13500</name>
    <name evidence="7" type="ORF">SZL87_07260</name>
</gene>
<dbReference type="Proteomes" id="UP000053797">
    <property type="component" value="Unassembled WGS sequence"/>
</dbReference>
<dbReference type="Proteomes" id="UP000072605">
    <property type="component" value="Unassembled WGS sequence"/>
</dbReference>
<evidence type="ECO:0000313" key="9">
    <source>
        <dbReference type="Proteomes" id="UP000072605"/>
    </source>
</evidence>
<keyword evidence="1" id="KW-0805">Transcription regulation</keyword>
<evidence type="ECO:0000313" key="5">
    <source>
        <dbReference type="EMBL" id="KSU49793.1"/>
    </source>
</evidence>
<dbReference type="EMBL" id="LDQV01000031">
    <property type="protein sequence ID" value="KTR25756.1"/>
    <property type="molecule type" value="Genomic_DNA"/>
</dbReference>
<accession>A0A0V8GI18</accession>
<dbReference type="AlphaFoldDB" id="A0A0V8GI18"/>
<evidence type="ECO:0000313" key="10">
    <source>
        <dbReference type="Proteomes" id="UP001387110"/>
    </source>
</evidence>
<reference evidence="5 8" key="1">
    <citation type="journal article" date="2015" name="Int. J. Syst. Evol. Microbiol.">
        <title>Exiguobacterium enclense sp. nov., isolated from sediment.</title>
        <authorList>
            <person name="Dastager S.G."/>
            <person name="Mawlankar R."/>
            <person name="Sonalkar V.V."/>
            <person name="Thorat M.N."/>
            <person name="Mual P."/>
            <person name="Verma A."/>
            <person name="Krishnamurthi S."/>
            <person name="Tang S.K."/>
            <person name="Li W.J."/>
        </authorList>
    </citation>
    <scope>NUCLEOTIDE SEQUENCE [LARGE SCALE GENOMIC DNA]</scope>
    <source>
        <strain evidence="5 8">NIO-1109</strain>
    </source>
</reference>
<dbReference type="PANTHER" id="PTHR33204:SF37">
    <property type="entry name" value="HTH-TYPE TRANSCRIPTIONAL REGULATOR YODB"/>
    <property type="match status" value="1"/>
</dbReference>
<dbReference type="GeneID" id="90838543"/>
<sequence>MEEVAIQPALCPKVEHAFEILGKKWTGLILRHLLTKTCRFNEIQDAIPELSGRMLTERMKELEAEGIVIRTVIPDRPIKIQYSLTDKGRQLEPVIRSIEEWAELQD</sequence>
<name>A0A0V8GI18_9BACL</name>
<dbReference type="Pfam" id="PF01638">
    <property type="entry name" value="HxlR"/>
    <property type="match status" value="1"/>
</dbReference>
<organism evidence="5 8">
    <name type="scientific">Exiguobacterium indicum</name>
    <dbReference type="NCBI Taxonomy" id="296995"/>
    <lineage>
        <taxon>Bacteria</taxon>
        <taxon>Bacillati</taxon>
        <taxon>Bacillota</taxon>
        <taxon>Bacilli</taxon>
        <taxon>Bacillales</taxon>
        <taxon>Bacillales Family XII. Incertae Sedis</taxon>
        <taxon>Exiguobacterium</taxon>
    </lineage>
</organism>
<dbReference type="InterPro" id="IPR036388">
    <property type="entry name" value="WH-like_DNA-bd_sf"/>
</dbReference>
<comment type="caution">
    <text evidence="5">The sequence shown here is derived from an EMBL/GenBank/DDBJ whole genome shotgun (WGS) entry which is preliminary data.</text>
</comment>
<dbReference type="Gene3D" id="1.10.10.10">
    <property type="entry name" value="Winged helix-like DNA-binding domain superfamily/Winged helix DNA-binding domain"/>
    <property type="match status" value="1"/>
</dbReference>
<dbReference type="InterPro" id="IPR002577">
    <property type="entry name" value="HTH_HxlR"/>
</dbReference>
<dbReference type="RefSeq" id="WP_023469609.1">
    <property type="nucleotide sequence ID" value="NZ_FMYN01000001.1"/>
</dbReference>
<dbReference type="GO" id="GO:0003677">
    <property type="term" value="F:DNA binding"/>
    <property type="evidence" value="ECO:0007669"/>
    <property type="project" value="UniProtKB-KW"/>
</dbReference>
<dbReference type="InterPro" id="IPR036390">
    <property type="entry name" value="WH_DNA-bd_sf"/>
</dbReference>
<keyword evidence="2" id="KW-0238">DNA-binding</keyword>
<dbReference type="Proteomes" id="UP001387110">
    <property type="component" value="Unassembled WGS sequence"/>
</dbReference>
<evidence type="ECO:0000259" key="4">
    <source>
        <dbReference type="PROSITE" id="PS51118"/>
    </source>
</evidence>
<evidence type="ECO:0000256" key="3">
    <source>
        <dbReference type="ARBA" id="ARBA00023163"/>
    </source>
</evidence>
<dbReference type="PROSITE" id="PS51118">
    <property type="entry name" value="HTH_HXLR"/>
    <property type="match status" value="1"/>
</dbReference>
<evidence type="ECO:0000313" key="6">
    <source>
        <dbReference type="EMBL" id="KTR25756.1"/>
    </source>
</evidence>
<feature type="domain" description="HTH hxlR-type" evidence="4">
    <location>
        <begin position="11"/>
        <end position="106"/>
    </location>
</feature>
<reference evidence="7 10" key="3">
    <citation type="submission" date="2023-12" db="EMBL/GenBank/DDBJ databases">
        <authorList>
            <person name="Easwaran N."/>
            <person name="Lazarus H.P.S."/>
        </authorList>
    </citation>
    <scope>NUCLEOTIDE SEQUENCE [LARGE SCALE GENOMIC DNA]</scope>
    <source>
        <strain evidence="7 10">VIT-2023</strain>
    </source>
</reference>
<dbReference type="SUPFAM" id="SSF46785">
    <property type="entry name" value="Winged helix' DNA-binding domain"/>
    <property type="match status" value="1"/>
</dbReference>
<protein>
    <submittedName>
        <fullName evidence="7">Helix-turn-helix domain-containing protein</fullName>
    </submittedName>
    <submittedName>
        <fullName evidence="5">HxlR family transcriptional regulator</fullName>
    </submittedName>
</protein>
<keyword evidence="3" id="KW-0804">Transcription</keyword>
<dbReference type="EMBL" id="JBAWKY010000001">
    <property type="protein sequence ID" value="MEI4462231.1"/>
    <property type="molecule type" value="Genomic_DNA"/>
</dbReference>
<dbReference type="EMBL" id="LNQL01000001">
    <property type="protein sequence ID" value="KSU49793.1"/>
    <property type="molecule type" value="Genomic_DNA"/>
</dbReference>
<reference evidence="6 9" key="2">
    <citation type="journal article" date="2016" name="Front. Microbiol.">
        <title>Genomic Resource of Rice Seed Associated Bacteria.</title>
        <authorList>
            <person name="Midha S."/>
            <person name="Bansal K."/>
            <person name="Sharma S."/>
            <person name="Kumar N."/>
            <person name="Patil P.P."/>
            <person name="Chaudhry V."/>
            <person name="Patil P.B."/>
        </authorList>
    </citation>
    <scope>NUCLEOTIDE SEQUENCE [LARGE SCALE GENOMIC DNA]</scope>
    <source>
        <strain evidence="6 9">RSA11</strain>
    </source>
</reference>
<evidence type="ECO:0000313" key="8">
    <source>
        <dbReference type="Proteomes" id="UP000053797"/>
    </source>
</evidence>
<proteinExistence type="predicted"/>
<evidence type="ECO:0000313" key="7">
    <source>
        <dbReference type="EMBL" id="MEI4462231.1"/>
    </source>
</evidence>
<dbReference type="OrthoDB" id="9791143at2"/>
<dbReference type="PANTHER" id="PTHR33204">
    <property type="entry name" value="TRANSCRIPTIONAL REGULATOR, MARR FAMILY"/>
    <property type="match status" value="1"/>
</dbReference>